<dbReference type="Proteomes" id="UP000559027">
    <property type="component" value="Unassembled WGS sequence"/>
</dbReference>
<feature type="transmembrane region" description="Helical" evidence="1">
    <location>
        <begin position="96"/>
        <end position="114"/>
    </location>
</feature>
<keyword evidence="1" id="KW-1133">Transmembrane helix</keyword>
<organism evidence="3 4">
    <name type="scientific">Leucocoprinus leucothites</name>
    <dbReference type="NCBI Taxonomy" id="201217"/>
    <lineage>
        <taxon>Eukaryota</taxon>
        <taxon>Fungi</taxon>
        <taxon>Dikarya</taxon>
        <taxon>Basidiomycota</taxon>
        <taxon>Agaricomycotina</taxon>
        <taxon>Agaricomycetes</taxon>
        <taxon>Agaricomycetidae</taxon>
        <taxon>Agaricales</taxon>
        <taxon>Agaricineae</taxon>
        <taxon>Agaricaceae</taxon>
        <taxon>Leucocoprinus</taxon>
    </lineage>
</organism>
<evidence type="ECO:0000313" key="4">
    <source>
        <dbReference type="Proteomes" id="UP000559027"/>
    </source>
</evidence>
<dbReference type="OrthoDB" id="2522538at2759"/>
<feature type="transmembrane region" description="Helical" evidence="1">
    <location>
        <begin position="204"/>
        <end position="225"/>
    </location>
</feature>
<dbReference type="AlphaFoldDB" id="A0A8H5FR08"/>
<keyword evidence="4" id="KW-1185">Reference proteome</keyword>
<sequence length="325" mass="36078">MASPLPDNAPLVLGPPLVGAVLNWFFYGILVVQYLLYLNNAHKDKTWLRTVVHFLFLLDTTQSILITRDTFSWYVYNFGNYGASFELGVSGINGPFLDSIIMFTAQLVYCWRLWVLGGWRILPGVCAAVAFVSCISGILFGLAVQPEIGGAKSNQFFPVEELWLFSGAVADILIACSVAYLVLKYRRRGLTGTAMLKMKRVLILTLETNILTAAVVITLVTIKFLTTRFAGTKLHLAFGDTIGKMYSNSFMVLLNQRTYYNTHSHANIKLRTLSSTSQGSRKGLSSHNQIAVEVSVIRFEEPPFDQVASIGQRTGAPMVKRENMA</sequence>
<dbReference type="EMBL" id="JAACJO010000037">
    <property type="protein sequence ID" value="KAF5345959.1"/>
    <property type="molecule type" value="Genomic_DNA"/>
</dbReference>
<proteinExistence type="predicted"/>
<feature type="transmembrane region" description="Helical" evidence="1">
    <location>
        <begin position="51"/>
        <end position="76"/>
    </location>
</feature>
<feature type="transmembrane region" description="Helical" evidence="1">
    <location>
        <begin position="162"/>
        <end position="183"/>
    </location>
</feature>
<dbReference type="Pfam" id="PF20152">
    <property type="entry name" value="DUF6534"/>
    <property type="match status" value="1"/>
</dbReference>
<dbReference type="PANTHER" id="PTHR40465">
    <property type="entry name" value="CHROMOSOME 1, WHOLE GENOME SHOTGUN SEQUENCE"/>
    <property type="match status" value="1"/>
</dbReference>
<name>A0A8H5FR08_9AGAR</name>
<feature type="transmembrane region" description="Helical" evidence="1">
    <location>
        <begin position="121"/>
        <end position="142"/>
    </location>
</feature>
<feature type="transmembrane region" description="Helical" evidence="1">
    <location>
        <begin position="20"/>
        <end position="39"/>
    </location>
</feature>
<dbReference type="InterPro" id="IPR045339">
    <property type="entry name" value="DUF6534"/>
</dbReference>
<keyword evidence="1" id="KW-0812">Transmembrane</keyword>
<keyword evidence="1" id="KW-0472">Membrane</keyword>
<evidence type="ECO:0000256" key="1">
    <source>
        <dbReference type="SAM" id="Phobius"/>
    </source>
</evidence>
<protein>
    <recommendedName>
        <fullName evidence="2">DUF6534 domain-containing protein</fullName>
    </recommendedName>
</protein>
<comment type="caution">
    <text evidence="3">The sequence shown here is derived from an EMBL/GenBank/DDBJ whole genome shotgun (WGS) entry which is preliminary data.</text>
</comment>
<accession>A0A8H5FR08</accession>
<dbReference type="PANTHER" id="PTHR40465:SF1">
    <property type="entry name" value="DUF6534 DOMAIN-CONTAINING PROTEIN"/>
    <property type="match status" value="1"/>
</dbReference>
<evidence type="ECO:0000259" key="2">
    <source>
        <dbReference type="Pfam" id="PF20152"/>
    </source>
</evidence>
<evidence type="ECO:0000313" key="3">
    <source>
        <dbReference type="EMBL" id="KAF5345959.1"/>
    </source>
</evidence>
<feature type="domain" description="DUF6534" evidence="2">
    <location>
        <begin position="168"/>
        <end position="258"/>
    </location>
</feature>
<reference evidence="3 4" key="1">
    <citation type="journal article" date="2020" name="ISME J.">
        <title>Uncovering the hidden diversity of litter-decomposition mechanisms in mushroom-forming fungi.</title>
        <authorList>
            <person name="Floudas D."/>
            <person name="Bentzer J."/>
            <person name="Ahren D."/>
            <person name="Johansson T."/>
            <person name="Persson P."/>
            <person name="Tunlid A."/>
        </authorList>
    </citation>
    <scope>NUCLEOTIDE SEQUENCE [LARGE SCALE GENOMIC DNA]</scope>
    <source>
        <strain evidence="3 4">CBS 146.42</strain>
    </source>
</reference>
<gene>
    <name evidence="3" type="ORF">D9756_010915</name>
</gene>